<sequence length="98" mass="11250">MWKCFRIREISQKFLKLPSQAVRCVVKGMKPSDESYQWTEEAMKGVIDSVVNKELDAVLQKTQQPWHQVQLFDPAAGSTIAYQSVIDSELVSYERDSP</sequence>
<proteinExistence type="predicted"/>
<protein>
    <recommendedName>
        <fullName evidence="2">Tudor domain-containing protein</fullName>
    </recommendedName>
</protein>
<accession>A0A0L8GDI4</accession>
<dbReference type="AlphaFoldDB" id="A0A0L8GDI4"/>
<dbReference type="Gene3D" id="2.40.50.90">
    <property type="match status" value="1"/>
</dbReference>
<organism evidence="1">
    <name type="scientific">Octopus bimaculoides</name>
    <name type="common">California two-spotted octopus</name>
    <dbReference type="NCBI Taxonomy" id="37653"/>
    <lineage>
        <taxon>Eukaryota</taxon>
        <taxon>Metazoa</taxon>
        <taxon>Spiralia</taxon>
        <taxon>Lophotrochozoa</taxon>
        <taxon>Mollusca</taxon>
        <taxon>Cephalopoda</taxon>
        <taxon>Coleoidea</taxon>
        <taxon>Octopodiformes</taxon>
        <taxon>Octopoda</taxon>
        <taxon>Incirrata</taxon>
        <taxon>Octopodidae</taxon>
        <taxon>Octopus</taxon>
    </lineage>
</organism>
<evidence type="ECO:0000313" key="1">
    <source>
        <dbReference type="EMBL" id="KOF75076.1"/>
    </source>
</evidence>
<evidence type="ECO:0008006" key="2">
    <source>
        <dbReference type="Google" id="ProtNLM"/>
    </source>
</evidence>
<dbReference type="EMBL" id="KQ422349">
    <property type="protein sequence ID" value="KOF75076.1"/>
    <property type="molecule type" value="Genomic_DNA"/>
</dbReference>
<dbReference type="InterPro" id="IPR035437">
    <property type="entry name" value="SNase_OB-fold_sf"/>
</dbReference>
<name>A0A0L8GDI4_OCTBM</name>
<reference evidence="1" key="1">
    <citation type="submission" date="2015-07" db="EMBL/GenBank/DDBJ databases">
        <title>MeaNS - Measles Nucleotide Surveillance Program.</title>
        <authorList>
            <person name="Tran T."/>
            <person name="Druce J."/>
        </authorList>
    </citation>
    <scope>NUCLEOTIDE SEQUENCE</scope>
    <source>
        <strain evidence="1">UCB-OBI-ISO-001</strain>
        <tissue evidence="1">Gonad</tissue>
    </source>
</reference>
<dbReference type="OrthoDB" id="439808at2759"/>
<gene>
    <name evidence="1" type="ORF">OCBIM_22035276mg</name>
</gene>